<dbReference type="GeneID" id="83056278"/>
<proteinExistence type="predicted"/>
<dbReference type="EMBL" id="CP016757">
    <property type="protein sequence ID" value="ANZ43671.1"/>
    <property type="molecule type" value="Genomic_DNA"/>
</dbReference>
<evidence type="ECO:0008006" key="3">
    <source>
        <dbReference type="Google" id="ProtNLM"/>
    </source>
</evidence>
<reference evidence="1" key="1">
    <citation type="submission" date="2016-08" db="EMBL/GenBank/DDBJ databases">
        <title>Complete genome of Cloacibacillus porcorum.</title>
        <authorList>
            <person name="Looft T."/>
            <person name="Bayles D.O."/>
            <person name="Alt D.P."/>
        </authorList>
    </citation>
    <scope>NUCLEOTIDE SEQUENCE [LARGE SCALE GENOMIC DNA]</scope>
    <source>
        <strain evidence="1">CL-84</strain>
    </source>
</reference>
<evidence type="ECO:0000313" key="1">
    <source>
        <dbReference type="EMBL" id="ANZ43671.1"/>
    </source>
</evidence>
<dbReference type="STRING" id="1197717.BED41_00235"/>
<dbReference type="SUPFAM" id="SSF88659">
    <property type="entry name" value="Sigma3 and sigma4 domains of RNA polymerase sigma factors"/>
    <property type="match status" value="1"/>
</dbReference>
<evidence type="ECO:0000313" key="2">
    <source>
        <dbReference type="Proteomes" id="UP000093044"/>
    </source>
</evidence>
<dbReference type="RefSeq" id="WP_066741564.1">
    <property type="nucleotide sequence ID" value="NZ_CP016757.1"/>
</dbReference>
<keyword evidence="2" id="KW-1185">Reference proteome</keyword>
<organism evidence="1 2">
    <name type="scientific">Cloacibacillus porcorum</name>
    <dbReference type="NCBI Taxonomy" id="1197717"/>
    <lineage>
        <taxon>Bacteria</taxon>
        <taxon>Thermotogati</taxon>
        <taxon>Synergistota</taxon>
        <taxon>Synergistia</taxon>
        <taxon>Synergistales</taxon>
        <taxon>Synergistaceae</taxon>
        <taxon>Cloacibacillus</taxon>
    </lineage>
</organism>
<dbReference type="KEGG" id="cpor:BED41_00235"/>
<protein>
    <recommendedName>
        <fullName evidence="3">HTH luxR-type domain-containing protein</fullName>
    </recommendedName>
</protein>
<gene>
    <name evidence="1" type="ORF">BED41_00235</name>
</gene>
<sequence length="104" mass="11556">MSIALTSADEDAAARLRRARAEGGELLLEEPEESFVAEEERYAEAELWATLGGVLTAKELKFTRALSEGRSQREAAERLGVSRQAVAERLKKIRVKVREALTIE</sequence>
<dbReference type="Proteomes" id="UP000093044">
    <property type="component" value="Chromosome"/>
</dbReference>
<dbReference type="InterPro" id="IPR036388">
    <property type="entry name" value="WH-like_DNA-bd_sf"/>
</dbReference>
<accession>A0A1B2I122</accession>
<dbReference type="AlphaFoldDB" id="A0A1B2I122"/>
<dbReference type="Gene3D" id="1.10.10.10">
    <property type="entry name" value="Winged helix-like DNA-binding domain superfamily/Winged helix DNA-binding domain"/>
    <property type="match status" value="1"/>
</dbReference>
<name>A0A1B2I122_9BACT</name>
<dbReference type="InterPro" id="IPR013324">
    <property type="entry name" value="RNA_pol_sigma_r3/r4-like"/>
</dbReference>